<organism evidence="2 3">
    <name type="scientific">Pedobacter frigidisoli</name>
    <dbReference type="NCBI Taxonomy" id="2530455"/>
    <lineage>
        <taxon>Bacteria</taxon>
        <taxon>Pseudomonadati</taxon>
        <taxon>Bacteroidota</taxon>
        <taxon>Sphingobacteriia</taxon>
        <taxon>Sphingobacteriales</taxon>
        <taxon>Sphingobacteriaceae</taxon>
        <taxon>Pedobacter</taxon>
    </lineage>
</organism>
<evidence type="ECO:0000313" key="3">
    <source>
        <dbReference type="Proteomes" id="UP000291485"/>
    </source>
</evidence>
<dbReference type="EMBL" id="SJSN01000019">
    <property type="protein sequence ID" value="TCD01990.1"/>
    <property type="molecule type" value="Genomic_DNA"/>
</dbReference>
<dbReference type="GO" id="GO:0015562">
    <property type="term" value="F:efflux transmembrane transporter activity"/>
    <property type="evidence" value="ECO:0007669"/>
    <property type="project" value="InterPro"/>
</dbReference>
<sequence>MKYFFLLFSMLVIATSVSAQESIIPKINYADLEKYVELAKLNYAKRKVQFTKGESLKTSVTVAKMSYFDIFNGSYIYRPNGQSVVDPVNPYNVNGLQFGISVSLGTILQKPFLIKKAKQDYKVAQLELEDFDAELSVEVKKRYYDYIEQLGKLKIYTQSAQDSKGISDSMRSKFEKGQITLDLYNQARIELTSAFSLQIQTESLFLKSKDLLEQIIGQKISTVNQ</sequence>
<evidence type="ECO:0008006" key="4">
    <source>
        <dbReference type="Google" id="ProtNLM"/>
    </source>
</evidence>
<gene>
    <name evidence="2" type="ORF">EZ449_19535</name>
</gene>
<dbReference type="Gene3D" id="1.20.1600.10">
    <property type="entry name" value="Outer membrane efflux proteins (OEP)"/>
    <property type="match status" value="1"/>
</dbReference>
<evidence type="ECO:0000256" key="1">
    <source>
        <dbReference type="SAM" id="SignalP"/>
    </source>
</evidence>
<comment type="caution">
    <text evidence="2">The sequence shown here is derived from an EMBL/GenBank/DDBJ whole genome shotgun (WGS) entry which is preliminary data.</text>
</comment>
<feature type="chain" id="PRO_5020805859" description="Outer membrane efflux protein" evidence="1">
    <location>
        <begin position="20"/>
        <end position="225"/>
    </location>
</feature>
<name>A0A4R0NMA7_9SPHI</name>
<evidence type="ECO:0000313" key="2">
    <source>
        <dbReference type="EMBL" id="TCD01990.1"/>
    </source>
</evidence>
<dbReference type="SUPFAM" id="SSF56954">
    <property type="entry name" value="Outer membrane efflux proteins (OEP)"/>
    <property type="match status" value="1"/>
</dbReference>
<keyword evidence="1" id="KW-0732">Signal</keyword>
<dbReference type="AlphaFoldDB" id="A0A4R0NMA7"/>
<protein>
    <recommendedName>
        <fullName evidence="4">Outer membrane efflux protein</fullName>
    </recommendedName>
</protein>
<reference evidence="2 3" key="1">
    <citation type="submission" date="2019-02" db="EMBL/GenBank/DDBJ databases">
        <title>Pedobacter sp. RP-3-11 sp. nov., isolated from Arctic soil.</title>
        <authorList>
            <person name="Dahal R.H."/>
        </authorList>
    </citation>
    <scope>NUCLEOTIDE SEQUENCE [LARGE SCALE GENOMIC DNA]</scope>
    <source>
        <strain evidence="2 3">RP-3-11</strain>
    </source>
</reference>
<dbReference type="RefSeq" id="WP_131562084.1">
    <property type="nucleotide sequence ID" value="NZ_SJSN01000019.1"/>
</dbReference>
<feature type="signal peptide" evidence="1">
    <location>
        <begin position="1"/>
        <end position="19"/>
    </location>
</feature>
<dbReference type="Proteomes" id="UP000291485">
    <property type="component" value="Unassembled WGS sequence"/>
</dbReference>
<accession>A0A4R0NMA7</accession>
<dbReference type="OrthoDB" id="793488at2"/>
<proteinExistence type="predicted"/>
<keyword evidence="3" id="KW-1185">Reference proteome</keyword>